<feature type="signal peptide" evidence="1">
    <location>
        <begin position="1"/>
        <end position="22"/>
    </location>
</feature>
<dbReference type="InterPro" id="IPR007685">
    <property type="entry name" value="RelA_SpoT"/>
</dbReference>
<dbReference type="AlphaFoldDB" id="A0A7Z2YDJ0"/>
<dbReference type="Gene3D" id="3.30.460.10">
    <property type="entry name" value="Beta Polymerase, domain 2"/>
    <property type="match status" value="1"/>
</dbReference>
<evidence type="ECO:0000313" key="2">
    <source>
        <dbReference type="EMBL" id="QIA63050.1"/>
    </source>
</evidence>
<dbReference type="SUPFAM" id="SSF81301">
    <property type="entry name" value="Nucleotidyltransferase"/>
    <property type="match status" value="1"/>
</dbReference>
<dbReference type="Proteomes" id="UP000464262">
    <property type="component" value="Chromosome 1"/>
</dbReference>
<dbReference type="EMBL" id="CP047475">
    <property type="protein sequence ID" value="QIA63050.1"/>
    <property type="molecule type" value="Genomic_DNA"/>
</dbReference>
<proteinExistence type="predicted"/>
<dbReference type="CDD" id="cd05399">
    <property type="entry name" value="NT_Rel-Spo_like"/>
    <property type="match status" value="1"/>
</dbReference>
<reference evidence="2 3" key="1">
    <citation type="submission" date="2020-01" db="EMBL/GenBank/DDBJ databases">
        <title>Whole genome and functional gene identification of agarase of Vibrio HN897.</title>
        <authorList>
            <person name="Liu Y."/>
            <person name="Zhao Z."/>
        </authorList>
    </citation>
    <scope>NUCLEOTIDE SEQUENCE [LARGE SCALE GENOMIC DNA]</scope>
    <source>
        <strain evidence="2 3">HN897</strain>
    </source>
</reference>
<keyword evidence="2" id="KW-0808">Transferase</keyword>
<name>A0A7Z2YDJ0_9VIBR</name>
<sequence>MSLFFRAAALTLLMLTRAPAFAALPTTPSNDNSKPSNSQGEVCSKKFKHSLSGLYGIPNHDVTPLQPYSDFDVLYSKAHQAQLELETLCKSTALLTSSEAYFAGVKSQHRAQEKIAHELDGKVERITDLARATIVAHDIESLMDVYEALEREATVVKVKNRFKKPTASGYRDLNVLVQLPKTDIIAEVQLHLSAIADVKNGPEHDIYEQVQKIERLVASENRELTELESRQMKRLRYQSKDLYQAAWQPYVTTHLAAA</sequence>
<dbReference type="GO" id="GO:0016740">
    <property type="term" value="F:transferase activity"/>
    <property type="evidence" value="ECO:0007669"/>
    <property type="project" value="UniProtKB-KW"/>
</dbReference>
<dbReference type="RefSeq" id="WP_164647955.1">
    <property type="nucleotide sequence ID" value="NZ_CP047475.1"/>
</dbReference>
<keyword evidence="3" id="KW-1185">Reference proteome</keyword>
<dbReference type="InterPro" id="IPR043519">
    <property type="entry name" value="NT_sf"/>
</dbReference>
<keyword evidence="1" id="KW-0732">Signal</keyword>
<dbReference type="GO" id="GO:0015969">
    <property type="term" value="P:guanosine tetraphosphate metabolic process"/>
    <property type="evidence" value="ECO:0007669"/>
    <property type="project" value="InterPro"/>
</dbReference>
<organism evidence="2 3">
    <name type="scientific">Vibrio astriarenae</name>
    <dbReference type="NCBI Taxonomy" id="1481923"/>
    <lineage>
        <taxon>Bacteria</taxon>
        <taxon>Pseudomonadati</taxon>
        <taxon>Pseudomonadota</taxon>
        <taxon>Gammaproteobacteria</taxon>
        <taxon>Vibrionales</taxon>
        <taxon>Vibrionaceae</taxon>
        <taxon>Vibrio</taxon>
    </lineage>
</organism>
<evidence type="ECO:0000313" key="3">
    <source>
        <dbReference type="Proteomes" id="UP000464262"/>
    </source>
</evidence>
<gene>
    <name evidence="2" type="ORF">GT360_05765</name>
</gene>
<dbReference type="KEGG" id="vas:GT360_05765"/>
<feature type="chain" id="PRO_5030849199" evidence="1">
    <location>
        <begin position="23"/>
        <end position="258"/>
    </location>
</feature>
<evidence type="ECO:0000256" key="1">
    <source>
        <dbReference type="SAM" id="SignalP"/>
    </source>
</evidence>
<accession>A0A7Z2YDJ0</accession>
<protein>
    <submittedName>
        <fullName evidence="2">Phosphoribosylglycinamide formyltransferase</fullName>
    </submittedName>
</protein>